<proteinExistence type="predicted"/>
<dbReference type="AlphaFoldDB" id="X1A5P8"/>
<accession>X1A5P8</accession>
<dbReference type="EMBL" id="BART01012146">
    <property type="protein sequence ID" value="GAG77450.1"/>
    <property type="molecule type" value="Genomic_DNA"/>
</dbReference>
<gene>
    <name evidence="1" type="ORF">S01H4_25512</name>
</gene>
<organism evidence="1">
    <name type="scientific">marine sediment metagenome</name>
    <dbReference type="NCBI Taxonomy" id="412755"/>
    <lineage>
        <taxon>unclassified sequences</taxon>
        <taxon>metagenomes</taxon>
        <taxon>ecological metagenomes</taxon>
    </lineage>
</organism>
<comment type="caution">
    <text evidence="1">The sequence shown here is derived from an EMBL/GenBank/DDBJ whole genome shotgun (WGS) entry which is preliminary data.</text>
</comment>
<reference evidence="1" key="1">
    <citation type="journal article" date="2014" name="Front. Microbiol.">
        <title>High frequency of phylogenetically diverse reductive dehalogenase-homologous genes in deep subseafloor sedimentary metagenomes.</title>
        <authorList>
            <person name="Kawai M."/>
            <person name="Futagami T."/>
            <person name="Toyoda A."/>
            <person name="Takaki Y."/>
            <person name="Nishi S."/>
            <person name="Hori S."/>
            <person name="Arai W."/>
            <person name="Tsubouchi T."/>
            <person name="Morono Y."/>
            <person name="Uchiyama I."/>
            <person name="Ito T."/>
            <person name="Fujiyama A."/>
            <person name="Inagaki F."/>
            <person name="Takami H."/>
        </authorList>
    </citation>
    <scope>NUCLEOTIDE SEQUENCE</scope>
    <source>
        <strain evidence="1">Expedition CK06-06</strain>
    </source>
</reference>
<feature type="non-terminal residue" evidence="1">
    <location>
        <position position="1"/>
    </location>
</feature>
<evidence type="ECO:0000313" key="1">
    <source>
        <dbReference type="EMBL" id="GAG77450.1"/>
    </source>
</evidence>
<name>X1A5P8_9ZZZZ</name>
<protein>
    <submittedName>
        <fullName evidence="1">Uncharacterized protein</fullName>
    </submittedName>
</protein>
<sequence length="52" mass="5621">FLPEIINSASSALIICEAKETAFKLDEQTLLIVKQGVWEGSPAFSAAWRAGI</sequence>